<accession>A0A6M3XK29</accession>
<protein>
    <submittedName>
        <fullName evidence="1">Uncharacterized protein</fullName>
    </submittedName>
</protein>
<gene>
    <name evidence="1" type="ORF">TM448B01236_0006</name>
</gene>
<dbReference type="EMBL" id="MT144720">
    <property type="protein sequence ID" value="QJH98171.1"/>
    <property type="molecule type" value="Genomic_DNA"/>
</dbReference>
<name>A0A6M3XK29_9ZZZZ</name>
<evidence type="ECO:0000313" key="1">
    <source>
        <dbReference type="EMBL" id="QJH98171.1"/>
    </source>
</evidence>
<reference evidence="1" key="1">
    <citation type="submission" date="2020-03" db="EMBL/GenBank/DDBJ databases">
        <title>The deep terrestrial virosphere.</title>
        <authorList>
            <person name="Holmfeldt K."/>
            <person name="Nilsson E."/>
            <person name="Simone D."/>
            <person name="Lopez-Fernandez M."/>
            <person name="Wu X."/>
            <person name="de Brujin I."/>
            <person name="Lundin D."/>
            <person name="Andersson A."/>
            <person name="Bertilsson S."/>
            <person name="Dopson M."/>
        </authorList>
    </citation>
    <scope>NUCLEOTIDE SEQUENCE</scope>
    <source>
        <strain evidence="1">TM448B01236</strain>
    </source>
</reference>
<sequence length="150" mass="17381">MKKVIMTIVLCLVVFGLGYFYAVKTVQSDVIENMTILYDTLYVETKPLTLWKTAYINVVQNDTTIITNIDTIFIEKDLKIASDTVEFKEGWLGVEYYYIPINKFCYDWKPIDIPVIYTTTTITVVKKPKWYLKKEVWLLGGIVSGILLTK</sequence>
<proteinExistence type="predicted"/>
<organism evidence="1">
    <name type="scientific">viral metagenome</name>
    <dbReference type="NCBI Taxonomy" id="1070528"/>
    <lineage>
        <taxon>unclassified sequences</taxon>
        <taxon>metagenomes</taxon>
        <taxon>organismal metagenomes</taxon>
    </lineage>
</organism>
<dbReference type="AlphaFoldDB" id="A0A6M3XK29"/>